<proteinExistence type="predicted"/>
<protein>
    <submittedName>
        <fullName evidence="1">Uncharacterized protein</fullName>
    </submittedName>
</protein>
<reference evidence="1" key="1">
    <citation type="journal article" date="2015" name="Nature">
        <title>Complex archaea that bridge the gap between prokaryotes and eukaryotes.</title>
        <authorList>
            <person name="Spang A."/>
            <person name="Saw J.H."/>
            <person name="Jorgensen S.L."/>
            <person name="Zaremba-Niedzwiedzka K."/>
            <person name="Martijn J."/>
            <person name="Lind A.E."/>
            <person name="van Eijk R."/>
            <person name="Schleper C."/>
            <person name="Guy L."/>
            <person name="Ettema T.J."/>
        </authorList>
    </citation>
    <scope>NUCLEOTIDE SEQUENCE</scope>
</reference>
<sequence>MVLQSRNGCGHRPVLLLLGPLIFFDLVHCAATTNRQTVAAVLFLTTESASAGLRKDE</sequence>
<dbReference type="EMBL" id="LAZR01029511">
    <property type="protein sequence ID" value="KKL59359.1"/>
    <property type="molecule type" value="Genomic_DNA"/>
</dbReference>
<name>A0A0F9DCJ0_9ZZZZ</name>
<comment type="caution">
    <text evidence="1">The sequence shown here is derived from an EMBL/GenBank/DDBJ whole genome shotgun (WGS) entry which is preliminary data.</text>
</comment>
<gene>
    <name evidence="1" type="ORF">LCGC14_2216120</name>
</gene>
<accession>A0A0F9DCJ0</accession>
<dbReference type="AlphaFoldDB" id="A0A0F9DCJ0"/>
<organism evidence="1">
    <name type="scientific">marine sediment metagenome</name>
    <dbReference type="NCBI Taxonomy" id="412755"/>
    <lineage>
        <taxon>unclassified sequences</taxon>
        <taxon>metagenomes</taxon>
        <taxon>ecological metagenomes</taxon>
    </lineage>
</organism>
<evidence type="ECO:0000313" key="1">
    <source>
        <dbReference type="EMBL" id="KKL59359.1"/>
    </source>
</evidence>